<evidence type="ECO:0000313" key="1">
    <source>
        <dbReference type="EMBL" id="GAA0350895.1"/>
    </source>
</evidence>
<protein>
    <submittedName>
        <fullName evidence="1">Uncharacterized protein</fullName>
    </submittedName>
</protein>
<proteinExistence type="predicted"/>
<dbReference type="RefSeq" id="WP_301886339.1">
    <property type="nucleotide sequence ID" value="NZ_BAAABW010000016.1"/>
</dbReference>
<reference evidence="2" key="1">
    <citation type="journal article" date="2019" name="Int. J. Syst. Evol. Microbiol.">
        <title>The Global Catalogue of Microorganisms (GCM) 10K type strain sequencing project: providing services to taxonomists for standard genome sequencing and annotation.</title>
        <authorList>
            <consortium name="The Broad Institute Genomics Platform"/>
            <consortium name="The Broad Institute Genome Sequencing Center for Infectious Disease"/>
            <person name="Wu L."/>
            <person name="Ma J."/>
        </authorList>
    </citation>
    <scope>NUCLEOTIDE SEQUENCE [LARGE SCALE GENOMIC DNA]</scope>
    <source>
        <strain evidence="2">JCM 4565</strain>
    </source>
</reference>
<dbReference type="Proteomes" id="UP001500063">
    <property type="component" value="Unassembled WGS sequence"/>
</dbReference>
<evidence type="ECO:0000313" key="2">
    <source>
        <dbReference type="Proteomes" id="UP001500063"/>
    </source>
</evidence>
<name>A0ABP3GPI2_9ACTN</name>
<organism evidence="1 2">
    <name type="scientific">Streptomyces blastmyceticus</name>
    <dbReference type="NCBI Taxonomy" id="68180"/>
    <lineage>
        <taxon>Bacteria</taxon>
        <taxon>Bacillati</taxon>
        <taxon>Actinomycetota</taxon>
        <taxon>Actinomycetes</taxon>
        <taxon>Kitasatosporales</taxon>
        <taxon>Streptomycetaceae</taxon>
        <taxon>Streptomyces</taxon>
    </lineage>
</organism>
<sequence length="122" mass="13580">MSDKRITVTVHATDELNRARFVRRLRELPEVRVVREDGAVSFVLMGTDDAPAAAELRRLARDSDERVVLVAEELGETELMAVTEYGVRSVLYLSRLTAWRLARAVHSAVGCCARVPMVTALV</sequence>
<comment type="caution">
    <text evidence="1">The sequence shown here is derived from an EMBL/GenBank/DDBJ whole genome shotgun (WGS) entry which is preliminary data.</text>
</comment>
<dbReference type="EMBL" id="BAAABW010000016">
    <property type="protein sequence ID" value="GAA0350895.1"/>
    <property type="molecule type" value="Genomic_DNA"/>
</dbReference>
<gene>
    <name evidence="1" type="ORF">GCM10010319_29840</name>
</gene>
<accession>A0ABP3GPI2</accession>
<keyword evidence="2" id="KW-1185">Reference proteome</keyword>